<dbReference type="STRING" id="1196031.A361_18180"/>
<dbReference type="InterPro" id="IPR017459">
    <property type="entry name" value="Glycosyl_Trfase_fam3_N_dom"/>
</dbReference>
<accession>A0A160MDA1</accession>
<evidence type="ECO:0000256" key="7">
    <source>
        <dbReference type="ARBA" id="ARBA00052328"/>
    </source>
</evidence>
<protein>
    <recommendedName>
        <fullName evidence="9">Anthranilate phosphoribosyltransferase</fullName>
        <ecNumber evidence="9">2.4.2.18</ecNumber>
    </recommendedName>
</protein>
<evidence type="ECO:0000259" key="11">
    <source>
        <dbReference type="Pfam" id="PF02885"/>
    </source>
</evidence>
<dbReference type="SUPFAM" id="SSF52418">
    <property type="entry name" value="Nucleoside phosphorylase/phosphoribosyltransferase catalytic domain"/>
    <property type="match status" value="1"/>
</dbReference>
<feature type="binding site" evidence="9">
    <location>
        <position position="79"/>
    </location>
    <ligand>
        <name>5-phospho-alpha-D-ribose 1-diphosphate</name>
        <dbReference type="ChEBI" id="CHEBI:58017"/>
    </ligand>
</feature>
<evidence type="ECO:0000256" key="3">
    <source>
        <dbReference type="ARBA" id="ARBA00022676"/>
    </source>
</evidence>
<feature type="binding site" evidence="9">
    <location>
        <position position="91"/>
    </location>
    <ligand>
        <name>Mg(2+)</name>
        <dbReference type="ChEBI" id="CHEBI:18420"/>
        <label>1</label>
    </ligand>
</feature>
<comment type="cofactor">
    <cofactor evidence="9">
        <name>Mg(2+)</name>
        <dbReference type="ChEBI" id="CHEBI:18420"/>
    </cofactor>
    <text evidence="9">Binds 2 magnesium ions per monomer.</text>
</comment>
<keyword evidence="9" id="KW-0479">Metal-binding</keyword>
<dbReference type="GO" id="GO:0000287">
    <property type="term" value="F:magnesium ion binding"/>
    <property type="evidence" value="ECO:0007669"/>
    <property type="project" value="UniProtKB-UniRule"/>
</dbReference>
<evidence type="ECO:0000256" key="8">
    <source>
        <dbReference type="ARBA" id="ARBA00061188"/>
    </source>
</evidence>
<evidence type="ECO:0000259" key="10">
    <source>
        <dbReference type="Pfam" id="PF00591"/>
    </source>
</evidence>
<feature type="domain" description="Glycosyl transferase family 3 N-terminal" evidence="11">
    <location>
        <begin position="2"/>
        <end position="63"/>
    </location>
</feature>
<evidence type="ECO:0000313" key="13">
    <source>
        <dbReference type="Proteomes" id="UP000077856"/>
    </source>
</evidence>
<feature type="binding site" evidence="9">
    <location>
        <position position="87"/>
    </location>
    <ligand>
        <name>5-phospho-alpha-D-ribose 1-diphosphate</name>
        <dbReference type="ChEBI" id="CHEBI:58017"/>
    </ligand>
</feature>
<feature type="binding site" evidence="9">
    <location>
        <position position="110"/>
    </location>
    <ligand>
        <name>anthranilate</name>
        <dbReference type="ChEBI" id="CHEBI:16567"/>
        <label>1</label>
    </ligand>
</feature>
<dbReference type="PANTHER" id="PTHR43285:SF2">
    <property type="entry name" value="ANTHRANILATE PHOSPHORIBOSYLTRANSFERASE"/>
    <property type="match status" value="1"/>
</dbReference>
<dbReference type="SUPFAM" id="SSF47648">
    <property type="entry name" value="Nucleoside phosphorylase/phosphoribosyltransferase N-terminal domain"/>
    <property type="match status" value="1"/>
</dbReference>
<comment type="catalytic activity">
    <reaction evidence="7 9">
        <text>N-(5-phospho-beta-D-ribosyl)anthranilate + diphosphate = 5-phospho-alpha-D-ribose 1-diphosphate + anthranilate</text>
        <dbReference type="Rhea" id="RHEA:11768"/>
        <dbReference type="ChEBI" id="CHEBI:16567"/>
        <dbReference type="ChEBI" id="CHEBI:18277"/>
        <dbReference type="ChEBI" id="CHEBI:33019"/>
        <dbReference type="ChEBI" id="CHEBI:58017"/>
        <dbReference type="EC" id="2.4.2.18"/>
    </reaction>
</comment>
<comment type="similarity">
    <text evidence="9">Belongs to the anthranilate phosphoribosyltransferase family.</text>
</comment>
<dbReference type="GO" id="GO:0000162">
    <property type="term" value="P:L-tryptophan biosynthetic process"/>
    <property type="evidence" value="ECO:0007669"/>
    <property type="project" value="UniProtKB-UniRule"/>
</dbReference>
<evidence type="ECO:0000256" key="4">
    <source>
        <dbReference type="ARBA" id="ARBA00022679"/>
    </source>
</evidence>
<dbReference type="eggNOG" id="COG0547">
    <property type="taxonomic scope" value="Bacteria"/>
</dbReference>
<feature type="binding site" evidence="9">
    <location>
        <position position="224"/>
    </location>
    <ligand>
        <name>Mg(2+)</name>
        <dbReference type="ChEBI" id="CHEBI:18420"/>
        <label>2</label>
    </ligand>
</feature>
<dbReference type="InterPro" id="IPR000312">
    <property type="entry name" value="Glycosyl_Trfase_fam3"/>
</dbReference>
<dbReference type="PANTHER" id="PTHR43285">
    <property type="entry name" value="ANTHRANILATE PHOSPHORIBOSYLTRANSFERASE"/>
    <property type="match status" value="1"/>
</dbReference>
<dbReference type="Pfam" id="PF02885">
    <property type="entry name" value="Glycos_trans_3N"/>
    <property type="match status" value="1"/>
</dbReference>
<dbReference type="UniPathway" id="UPA00035">
    <property type="reaction ID" value="UER00041"/>
</dbReference>
<feature type="binding site" evidence="9">
    <location>
        <begin position="82"/>
        <end position="83"/>
    </location>
    <ligand>
        <name>5-phospho-alpha-D-ribose 1-diphosphate</name>
        <dbReference type="ChEBI" id="CHEBI:58017"/>
    </ligand>
</feature>
<comment type="caution">
    <text evidence="9">Lacks conserved residue(s) required for the propagation of feature annotation.</text>
</comment>
<dbReference type="EC" id="2.4.2.18" evidence="9"/>
<comment type="subunit">
    <text evidence="9">Homodimer.</text>
</comment>
<dbReference type="NCBIfam" id="TIGR01245">
    <property type="entry name" value="trpD"/>
    <property type="match status" value="1"/>
</dbReference>
<feature type="domain" description="Glycosyl transferase family 3" evidence="10">
    <location>
        <begin position="73"/>
        <end position="323"/>
    </location>
</feature>
<dbReference type="InterPro" id="IPR035902">
    <property type="entry name" value="Nuc_phospho_transferase"/>
</dbReference>
<feature type="binding site" evidence="9">
    <location>
        <position position="79"/>
    </location>
    <ligand>
        <name>anthranilate</name>
        <dbReference type="ChEBI" id="CHEBI:16567"/>
        <label>1</label>
    </ligand>
</feature>
<dbReference type="InterPro" id="IPR005940">
    <property type="entry name" value="Anthranilate_Pribosyl_Tfrase"/>
</dbReference>
<feature type="binding site" evidence="9">
    <location>
        <position position="225"/>
    </location>
    <ligand>
        <name>Mg(2+)</name>
        <dbReference type="ChEBI" id="CHEBI:18420"/>
        <label>1</label>
    </ligand>
</feature>
<dbReference type="Gene3D" id="1.20.970.10">
    <property type="entry name" value="Transferase, Pyrimidine Nucleoside Phosphorylase, Chain C"/>
    <property type="match status" value="1"/>
</dbReference>
<feature type="binding site" evidence="9">
    <location>
        <begin position="89"/>
        <end position="92"/>
    </location>
    <ligand>
        <name>5-phospho-alpha-D-ribose 1-diphosphate</name>
        <dbReference type="ChEBI" id="CHEBI:58017"/>
    </ligand>
</feature>
<dbReference type="RefSeq" id="WP_019381162.1">
    <property type="nucleotide sequence ID" value="NZ_CP015506.1"/>
</dbReference>
<sequence>MKTILQRLSDRESLTEAEMKEAMDNLFANDVTDSEIAAFMVSLKTKGETVEEIAGIVKAMRDKSLTFSKKIPNVLDNCGTGGDGSSSFNISSTSAFVIAGAGISVAKHGNRSVSSKTGSADVLEHLGINLDYSPERTEEILEEIGIAFLFAPHVHPNIKRIMKVRRDLRIPTTFNLIGPLTNPVELDHQLLGIYRRDYIEMFAEVLKALGRKRAVVLNGAGFMDEASLQGENHLAILNNGKVTKKVLHPEEVGLSVSSNDAIRGGDSRENAEILLSVLKGEKGARRDTVLLNAGIGIFTGGKAETIHGGINLAKESIDSGAALEKLHRLIEASKSVHKEVI</sequence>
<dbReference type="KEGG" id="bon:A361_18180"/>
<keyword evidence="4 9" id="KW-0808">Transferase</keyword>
<feature type="binding site" evidence="9">
    <location>
        <begin position="107"/>
        <end position="115"/>
    </location>
    <ligand>
        <name>5-phospho-alpha-D-ribose 1-diphosphate</name>
        <dbReference type="ChEBI" id="CHEBI:58017"/>
    </ligand>
</feature>
<dbReference type="GO" id="GO:0005829">
    <property type="term" value="C:cytosol"/>
    <property type="evidence" value="ECO:0007669"/>
    <property type="project" value="TreeGrafter"/>
</dbReference>
<keyword evidence="3 9" id="KW-0328">Glycosyltransferase</keyword>
<dbReference type="InterPro" id="IPR036320">
    <property type="entry name" value="Glycosyl_Trfase_fam3_N_dom_sf"/>
</dbReference>
<gene>
    <name evidence="9" type="primary">trpD</name>
    <name evidence="12" type="ORF">A361_18180</name>
</gene>
<dbReference type="GO" id="GO:0004048">
    <property type="term" value="F:anthranilate phosphoribosyltransferase activity"/>
    <property type="evidence" value="ECO:0007669"/>
    <property type="project" value="UniProtKB-UniRule"/>
</dbReference>
<comment type="similarity">
    <text evidence="8">In the C-terminal section; belongs to the anthranilate phosphoribosyltransferase family.</text>
</comment>
<dbReference type="Gene3D" id="3.40.1030.10">
    <property type="entry name" value="Nucleoside phosphorylase/phosphoribosyltransferase catalytic domain"/>
    <property type="match status" value="1"/>
</dbReference>
<dbReference type="Pfam" id="PF00591">
    <property type="entry name" value="Glycos_transf_3"/>
    <property type="match status" value="1"/>
</dbReference>
<evidence type="ECO:0000256" key="9">
    <source>
        <dbReference type="HAMAP-Rule" id="MF_00211"/>
    </source>
</evidence>
<keyword evidence="6 9" id="KW-0057">Aromatic amino acid biosynthesis</keyword>
<keyword evidence="9" id="KW-0460">Magnesium</keyword>
<name>A0A160MDA1_9BACI</name>
<feature type="binding site" evidence="9">
    <location>
        <position position="165"/>
    </location>
    <ligand>
        <name>anthranilate</name>
        <dbReference type="ChEBI" id="CHEBI:16567"/>
        <label>2</label>
    </ligand>
</feature>
<evidence type="ECO:0000256" key="6">
    <source>
        <dbReference type="ARBA" id="ARBA00023141"/>
    </source>
</evidence>
<keyword evidence="5 9" id="KW-0822">Tryptophan biosynthesis</keyword>
<reference evidence="12 13" key="1">
    <citation type="submission" date="2016-04" db="EMBL/GenBank/DDBJ databases">
        <title>Complete genome sequence of Bacillus oceanisediminis strain 2691.</title>
        <authorList>
            <person name="Jeong H."/>
            <person name="Kim H.J."/>
            <person name="Lee D.-W."/>
        </authorList>
    </citation>
    <scope>NUCLEOTIDE SEQUENCE [LARGE SCALE GENOMIC DNA]</scope>
    <source>
        <strain evidence="12 13">2691</strain>
    </source>
</reference>
<evidence type="ECO:0000256" key="1">
    <source>
        <dbReference type="ARBA" id="ARBA00004907"/>
    </source>
</evidence>
<comment type="function">
    <text evidence="9">Catalyzes the transfer of the phosphoribosyl group of 5-phosphorylribose-1-pyrophosphate (PRPP) to anthranilate to yield N-(5'-phosphoribosyl)-anthranilate (PRA).</text>
</comment>
<evidence type="ECO:0000313" key="12">
    <source>
        <dbReference type="EMBL" id="AND40996.1"/>
    </source>
</evidence>
<organism evidence="12 13">
    <name type="scientific">Cytobacillus oceanisediminis 2691</name>
    <dbReference type="NCBI Taxonomy" id="1196031"/>
    <lineage>
        <taxon>Bacteria</taxon>
        <taxon>Bacillati</taxon>
        <taxon>Bacillota</taxon>
        <taxon>Bacilli</taxon>
        <taxon>Bacillales</taxon>
        <taxon>Bacillaceae</taxon>
        <taxon>Cytobacillus</taxon>
    </lineage>
</organism>
<evidence type="ECO:0000256" key="2">
    <source>
        <dbReference type="ARBA" id="ARBA00022605"/>
    </source>
</evidence>
<dbReference type="AlphaFoldDB" id="A0A160MDA1"/>
<dbReference type="EMBL" id="CP015506">
    <property type="protein sequence ID" value="AND40996.1"/>
    <property type="molecule type" value="Genomic_DNA"/>
</dbReference>
<dbReference type="FunFam" id="3.40.1030.10:FF:000002">
    <property type="entry name" value="Anthranilate phosphoribosyltransferase"/>
    <property type="match status" value="1"/>
</dbReference>
<evidence type="ECO:0000256" key="5">
    <source>
        <dbReference type="ARBA" id="ARBA00022822"/>
    </source>
</evidence>
<comment type="pathway">
    <text evidence="1 9">Amino-acid biosynthesis; L-tryptophan biosynthesis; L-tryptophan from chorismate: step 2/5.</text>
</comment>
<feature type="binding site" evidence="9">
    <location>
        <position position="119"/>
    </location>
    <ligand>
        <name>5-phospho-alpha-D-ribose 1-diphosphate</name>
        <dbReference type="ChEBI" id="CHEBI:58017"/>
    </ligand>
</feature>
<keyword evidence="2 9" id="KW-0028">Amino-acid biosynthesis</keyword>
<dbReference type="Proteomes" id="UP000077856">
    <property type="component" value="Chromosome"/>
</dbReference>
<proteinExistence type="inferred from homology"/>
<dbReference type="HAMAP" id="MF_00211">
    <property type="entry name" value="TrpD"/>
    <property type="match status" value="1"/>
</dbReference>
<feature type="binding site" evidence="9">
    <location>
        <position position="225"/>
    </location>
    <ligand>
        <name>Mg(2+)</name>
        <dbReference type="ChEBI" id="CHEBI:18420"/>
        <label>2</label>
    </ligand>
</feature>